<gene>
    <name evidence="1" type="ORF">METZ01_LOCUS240778</name>
</gene>
<name>A0A382HKM5_9ZZZZ</name>
<reference evidence="1" key="1">
    <citation type="submission" date="2018-05" db="EMBL/GenBank/DDBJ databases">
        <authorList>
            <person name="Lanie J.A."/>
            <person name="Ng W.-L."/>
            <person name="Kazmierczak K.M."/>
            <person name="Andrzejewski T.M."/>
            <person name="Davidsen T.M."/>
            <person name="Wayne K.J."/>
            <person name="Tettelin H."/>
            <person name="Glass J.I."/>
            <person name="Rusch D."/>
            <person name="Podicherti R."/>
            <person name="Tsui H.-C.T."/>
            <person name="Winkler M.E."/>
        </authorList>
    </citation>
    <scope>NUCLEOTIDE SEQUENCE</scope>
</reference>
<organism evidence="1">
    <name type="scientific">marine metagenome</name>
    <dbReference type="NCBI Taxonomy" id="408172"/>
    <lineage>
        <taxon>unclassified sequences</taxon>
        <taxon>metagenomes</taxon>
        <taxon>ecological metagenomes</taxon>
    </lineage>
</organism>
<accession>A0A382HKM5</accession>
<evidence type="ECO:0000313" key="1">
    <source>
        <dbReference type="EMBL" id="SVB87924.1"/>
    </source>
</evidence>
<protein>
    <submittedName>
        <fullName evidence="1">Uncharacterized protein</fullName>
    </submittedName>
</protein>
<dbReference type="EMBL" id="UINC01061883">
    <property type="protein sequence ID" value="SVB87924.1"/>
    <property type="molecule type" value="Genomic_DNA"/>
</dbReference>
<dbReference type="AlphaFoldDB" id="A0A382HKM5"/>
<sequence length="38" mass="4041">VKKFAMILLICVFTVLIIGSVQSSSADHSKSNGKGIFT</sequence>
<feature type="non-terminal residue" evidence="1">
    <location>
        <position position="1"/>
    </location>
</feature>
<feature type="non-terminal residue" evidence="1">
    <location>
        <position position="38"/>
    </location>
</feature>
<proteinExistence type="predicted"/>